<keyword evidence="4 6" id="KW-0697">Rotamase</keyword>
<dbReference type="Pfam" id="PF00639">
    <property type="entry name" value="Rotamase"/>
    <property type="match status" value="1"/>
</dbReference>
<proteinExistence type="predicted"/>
<dbReference type="PANTHER" id="PTHR47245">
    <property type="entry name" value="PEPTIDYLPROLYL ISOMERASE"/>
    <property type="match status" value="1"/>
</dbReference>
<protein>
    <recommendedName>
        <fullName evidence="2">peptidylprolyl isomerase</fullName>
        <ecNumber evidence="2">5.2.1.8</ecNumber>
    </recommendedName>
</protein>
<feature type="compositionally biased region" description="Low complexity" evidence="7">
    <location>
        <begin position="295"/>
        <end position="309"/>
    </location>
</feature>
<evidence type="ECO:0000256" key="5">
    <source>
        <dbReference type="ARBA" id="ARBA00023235"/>
    </source>
</evidence>
<dbReference type="SUPFAM" id="SSF109998">
    <property type="entry name" value="Triger factor/SurA peptide-binding domain-like"/>
    <property type="match status" value="1"/>
</dbReference>
<dbReference type="SUPFAM" id="SSF54534">
    <property type="entry name" value="FKBP-like"/>
    <property type="match status" value="1"/>
</dbReference>
<keyword evidence="10" id="KW-1185">Reference proteome</keyword>
<name>A0A225DZD1_9BACT</name>
<evidence type="ECO:0000256" key="7">
    <source>
        <dbReference type="SAM" id="MobiDB-lite"/>
    </source>
</evidence>
<dbReference type="GO" id="GO:0003755">
    <property type="term" value="F:peptidyl-prolyl cis-trans isomerase activity"/>
    <property type="evidence" value="ECO:0007669"/>
    <property type="project" value="UniProtKB-KW"/>
</dbReference>
<dbReference type="AlphaFoldDB" id="A0A225DZD1"/>
<gene>
    <name evidence="9" type="ORF">FRUB_02715</name>
</gene>
<evidence type="ECO:0000256" key="6">
    <source>
        <dbReference type="PROSITE-ProRule" id="PRU00278"/>
    </source>
</evidence>
<comment type="catalytic activity">
    <reaction evidence="1">
        <text>[protein]-peptidylproline (omega=180) = [protein]-peptidylproline (omega=0)</text>
        <dbReference type="Rhea" id="RHEA:16237"/>
        <dbReference type="Rhea" id="RHEA-COMP:10747"/>
        <dbReference type="Rhea" id="RHEA-COMP:10748"/>
        <dbReference type="ChEBI" id="CHEBI:83833"/>
        <dbReference type="ChEBI" id="CHEBI:83834"/>
        <dbReference type="EC" id="5.2.1.8"/>
    </reaction>
</comment>
<reference evidence="10" key="1">
    <citation type="submission" date="2017-06" db="EMBL/GenBank/DDBJ databases">
        <title>Genome analysis of Fimbriiglobus ruber SP5, the first member of the order Planctomycetales with confirmed chitinolytic capability.</title>
        <authorList>
            <person name="Ravin N.V."/>
            <person name="Rakitin A.L."/>
            <person name="Ivanova A.A."/>
            <person name="Beletsky A.V."/>
            <person name="Kulichevskaya I.S."/>
            <person name="Mardanov A.V."/>
            <person name="Dedysh S.N."/>
        </authorList>
    </citation>
    <scope>NUCLEOTIDE SEQUENCE [LARGE SCALE GENOMIC DNA]</scope>
    <source>
        <strain evidence="10">SP5</strain>
    </source>
</reference>
<evidence type="ECO:0000256" key="1">
    <source>
        <dbReference type="ARBA" id="ARBA00000971"/>
    </source>
</evidence>
<dbReference type="InterPro" id="IPR046357">
    <property type="entry name" value="PPIase_dom_sf"/>
</dbReference>
<evidence type="ECO:0000313" key="10">
    <source>
        <dbReference type="Proteomes" id="UP000214646"/>
    </source>
</evidence>
<feature type="region of interest" description="Disordered" evidence="7">
    <location>
        <begin position="288"/>
        <end position="356"/>
    </location>
</feature>
<dbReference type="PROSITE" id="PS50198">
    <property type="entry name" value="PPIC_PPIASE_2"/>
    <property type="match status" value="1"/>
</dbReference>
<dbReference type="InterPro" id="IPR050245">
    <property type="entry name" value="PrsA_foldase"/>
</dbReference>
<accession>A0A225DZD1</accession>
<feature type="domain" description="PpiC" evidence="8">
    <location>
        <begin position="126"/>
        <end position="221"/>
    </location>
</feature>
<keyword evidence="3" id="KW-0732">Signal</keyword>
<evidence type="ECO:0000313" key="9">
    <source>
        <dbReference type="EMBL" id="OWK43116.1"/>
    </source>
</evidence>
<comment type="caution">
    <text evidence="9">The sequence shown here is derived from an EMBL/GenBank/DDBJ whole genome shotgun (WGS) entry which is preliminary data.</text>
</comment>
<dbReference type="InterPro" id="IPR027304">
    <property type="entry name" value="Trigger_fact/SurA_dom_sf"/>
</dbReference>
<keyword evidence="5 6" id="KW-0413">Isomerase</keyword>
<feature type="compositionally biased region" description="Pro residues" evidence="7">
    <location>
        <begin position="310"/>
        <end position="356"/>
    </location>
</feature>
<dbReference type="Gene3D" id="1.10.4030.10">
    <property type="entry name" value="Porin chaperone SurA, peptide-binding domain"/>
    <property type="match status" value="1"/>
</dbReference>
<dbReference type="InterPro" id="IPR000297">
    <property type="entry name" value="PPIase_PpiC"/>
</dbReference>
<evidence type="ECO:0000256" key="3">
    <source>
        <dbReference type="ARBA" id="ARBA00022729"/>
    </source>
</evidence>
<sequence length="356" mass="39015">MGKESIASINGNTLITRAQLGEYLIERLGADKVELFVNRMIIDAECKKRGVTVTDPEMLAALMEDVGSLGIRREDFIKLVLPRYNKSFYEWMEDVIRPRLLLGKLCRDRISVTEEDLRIQFEREFGEKRQIQIIIWPKGDDLKAIEKEYAKIRGDQVEFDRAARAMANPSLAAAGGHIKPISRHLYSTDKVIEERSFQLKVGEVSEVISTSQGFLVMKLHAIIPARTDVKFDGEKVRLEKQAKDEKLTQEIPKYFAELKTQAQPLIYEVAPAKWRMDTAPAQESRNVMGGIEPVSPRSPTAPSSAQPSASPTPPAAPPALPAAPPALPAAPPATPAAPPAGTPAPPAGSPAPPAGM</sequence>
<organism evidence="9 10">
    <name type="scientific">Fimbriiglobus ruber</name>
    <dbReference type="NCBI Taxonomy" id="1908690"/>
    <lineage>
        <taxon>Bacteria</taxon>
        <taxon>Pseudomonadati</taxon>
        <taxon>Planctomycetota</taxon>
        <taxon>Planctomycetia</taxon>
        <taxon>Gemmatales</taxon>
        <taxon>Gemmataceae</taxon>
        <taxon>Fimbriiglobus</taxon>
    </lineage>
</organism>
<dbReference type="Proteomes" id="UP000214646">
    <property type="component" value="Unassembled WGS sequence"/>
</dbReference>
<dbReference type="PANTHER" id="PTHR47245:SF1">
    <property type="entry name" value="FOLDASE PROTEIN PRSA"/>
    <property type="match status" value="1"/>
</dbReference>
<evidence type="ECO:0000256" key="2">
    <source>
        <dbReference type="ARBA" id="ARBA00013194"/>
    </source>
</evidence>
<dbReference type="Gene3D" id="3.10.50.40">
    <property type="match status" value="1"/>
</dbReference>
<evidence type="ECO:0000259" key="8">
    <source>
        <dbReference type="PROSITE" id="PS50198"/>
    </source>
</evidence>
<dbReference type="EMBL" id="NIDE01000004">
    <property type="protein sequence ID" value="OWK43116.1"/>
    <property type="molecule type" value="Genomic_DNA"/>
</dbReference>
<evidence type="ECO:0000256" key="4">
    <source>
        <dbReference type="ARBA" id="ARBA00023110"/>
    </source>
</evidence>
<dbReference type="EC" id="5.2.1.8" evidence="2"/>